<dbReference type="OrthoDB" id="6576566at2"/>
<accession>A0A1V2R560</accession>
<organism evidence="2 3">
    <name type="scientific">Pectobacterium actinidiae</name>
    <dbReference type="NCBI Taxonomy" id="1507808"/>
    <lineage>
        <taxon>Bacteria</taxon>
        <taxon>Pseudomonadati</taxon>
        <taxon>Pseudomonadota</taxon>
        <taxon>Gammaproteobacteria</taxon>
        <taxon>Enterobacterales</taxon>
        <taxon>Pectobacteriaceae</taxon>
        <taxon>Pectobacterium</taxon>
    </lineage>
</organism>
<comment type="caution">
    <text evidence="2">The sequence shown here is derived from an EMBL/GenBank/DDBJ whole genome shotgun (WGS) entry which is preliminary data.</text>
</comment>
<protein>
    <submittedName>
        <fullName evidence="2">Uncharacterized protein</fullName>
    </submittedName>
</protein>
<evidence type="ECO:0000313" key="2">
    <source>
        <dbReference type="EMBL" id="ONK07564.1"/>
    </source>
</evidence>
<evidence type="ECO:0000313" key="3">
    <source>
        <dbReference type="Proteomes" id="UP000189286"/>
    </source>
</evidence>
<proteinExistence type="predicted"/>
<sequence length="96" mass="10931">MTEEKYYDYLVIGGECHGQSFTHTLTQVLEVPQKTDRLGKMYAQHVPAEVTPNDTISHQVTEFITADGRHYFIASNEDLDRFDVENEIIKSGISPI</sequence>
<dbReference type="AlphaFoldDB" id="A0A1V2R560"/>
<name>A0A1V2R560_9GAMM</name>
<keyword evidence="4" id="KW-1185">Reference proteome</keyword>
<dbReference type="Proteomes" id="UP001617689">
    <property type="component" value="Unassembled WGS sequence"/>
</dbReference>
<reference evidence="3" key="2">
    <citation type="submission" date="2016-11" db="EMBL/GenBank/DDBJ databases">
        <authorList>
            <person name="Panda P."/>
            <person name="Visnovsky S."/>
            <person name="Pitman A."/>
        </authorList>
    </citation>
    <scope>NUCLEOTIDE SEQUENCE [LARGE SCALE GENOMIC DNA]</scope>
    <source>
        <strain evidence="3">ICMP 9972</strain>
    </source>
</reference>
<reference evidence="2" key="1">
    <citation type="submission" date="2016-11" db="EMBL/GenBank/DDBJ databases">
        <authorList>
            <person name="Jaros S."/>
            <person name="Januszkiewicz K."/>
            <person name="Wedrychowicz H."/>
        </authorList>
    </citation>
    <scope>NUCLEOTIDE SEQUENCE [LARGE SCALE GENOMIC DNA]</scope>
    <source>
        <strain evidence="2">ICMP 9972</strain>
    </source>
</reference>
<gene>
    <name evidence="1" type="ORF">ACIPUP_03625</name>
    <name evidence="2" type="ORF">BSK71_07735</name>
</gene>
<evidence type="ECO:0000313" key="1">
    <source>
        <dbReference type="EMBL" id="MFJ5428240.1"/>
    </source>
</evidence>
<evidence type="ECO:0000313" key="4">
    <source>
        <dbReference type="Proteomes" id="UP001617689"/>
    </source>
</evidence>
<dbReference type="EMBL" id="MPUJ01000004">
    <property type="protein sequence ID" value="ONK07564.1"/>
    <property type="molecule type" value="Genomic_DNA"/>
</dbReference>
<reference evidence="1 4" key="3">
    <citation type="submission" date="2024-10" db="EMBL/GenBank/DDBJ databases">
        <authorList>
            <person name="Lu C.-H."/>
        </authorList>
    </citation>
    <scope>NUCLEOTIDE SEQUENCE [LARGE SCALE GENOMIC DNA]</scope>
    <source>
        <strain evidence="1 4">22ZTDG03-2</strain>
    </source>
</reference>
<dbReference type="EMBL" id="JBIXLL010000001">
    <property type="protein sequence ID" value="MFJ5428240.1"/>
    <property type="molecule type" value="Genomic_DNA"/>
</dbReference>
<dbReference type="RefSeq" id="WP_039357581.1">
    <property type="nucleotide sequence ID" value="NZ_JBIXLL010000001.1"/>
</dbReference>
<dbReference type="Proteomes" id="UP000189286">
    <property type="component" value="Unassembled WGS sequence"/>
</dbReference>